<dbReference type="Proteomes" id="UP000028252">
    <property type="component" value="Unassembled WGS sequence"/>
</dbReference>
<dbReference type="SUPFAM" id="SSF51905">
    <property type="entry name" value="FAD/NAD(P)-binding domain"/>
    <property type="match status" value="1"/>
</dbReference>
<dbReference type="InterPro" id="IPR023753">
    <property type="entry name" value="FAD/NAD-binding_dom"/>
</dbReference>
<keyword evidence="4" id="KW-0274">FAD</keyword>
<dbReference type="Pfam" id="PF18267">
    <property type="entry name" value="Rubredoxin_C"/>
    <property type="match status" value="1"/>
</dbReference>
<sequence length="405" mass="44504">MTKQADLVIVGNGMAANRLLQDLARQPVKPTSILVIGEEPRRAYNRVLLSPLLSGEMQPVDVELQDARWYREQGIELICADPVEQVDLEHQVLKTRAGVQVHYRQLVFATGSRSNMPPLPGIDLKGVMGFRTWEDVERMQTRAAEGGRAVVVGGGLLGLEAAEGLRKLGMHTTVLQRGDRLLNLQLDNTASVLLQQELEGRGLHILTGARIESIEGCEGRVTAVMLQNGKRLPADLVVVAIGVTPEVRLAREAGLNCNRAIEVDTHMHTSHSGVYALGECCEFERNTYGLVAPIWRQAEVLAGVLCGQDRTYAEEPVATQLKVSGIALFSCGEIDAQDTQPLEYLDLQHGEYRKLWLRNGALVGAVLYGDTRFGPWYFEQLRAKTDLGALRGELLFGPTPTQQVA</sequence>
<evidence type="ECO:0000313" key="7">
    <source>
        <dbReference type="EMBL" id="KEA64540.1"/>
    </source>
</evidence>
<dbReference type="InterPro" id="IPR036188">
    <property type="entry name" value="FAD/NAD-bd_sf"/>
</dbReference>
<dbReference type="STRING" id="1232683.ADIMK_0993"/>
<dbReference type="InterPro" id="IPR041575">
    <property type="entry name" value="Rubredoxin_C"/>
</dbReference>
<dbReference type="eggNOG" id="COG1251">
    <property type="taxonomic scope" value="Bacteria"/>
</dbReference>
<keyword evidence="8" id="KW-1185">Reference proteome</keyword>
<evidence type="ECO:0000259" key="5">
    <source>
        <dbReference type="Pfam" id="PF07992"/>
    </source>
</evidence>
<protein>
    <submittedName>
        <fullName evidence="7">Nitrite reductase [NAD(P)H] large subunit</fullName>
        <ecNumber evidence="7">1.7.1.4</ecNumber>
    </submittedName>
</protein>
<accession>A0A081G185</accession>
<keyword evidence="3" id="KW-0285">Flavoprotein</keyword>
<reference evidence="7 8" key="1">
    <citation type="submission" date="2014-04" db="EMBL/GenBank/DDBJ databases">
        <title>Marinobacterium kochiensis sp. nov., isolated from sediment sample collected from Kochi backwaters in Kerala, India.</title>
        <authorList>
            <person name="Singh A."/>
            <person name="Pinnaka A.K."/>
        </authorList>
    </citation>
    <scope>NUCLEOTIDE SEQUENCE [LARGE SCALE GENOMIC DNA]</scope>
    <source>
        <strain evidence="7 8">AK27</strain>
    </source>
</reference>
<evidence type="ECO:0000256" key="2">
    <source>
        <dbReference type="ARBA" id="ARBA00006442"/>
    </source>
</evidence>
<evidence type="ECO:0000259" key="6">
    <source>
        <dbReference type="Pfam" id="PF18267"/>
    </source>
</evidence>
<evidence type="ECO:0000256" key="3">
    <source>
        <dbReference type="ARBA" id="ARBA00022630"/>
    </source>
</evidence>
<gene>
    <name evidence="7" type="ORF">ADIMK_0993</name>
</gene>
<dbReference type="GO" id="GO:0008942">
    <property type="term" value="F:nitrite reductase [NAD(P)H] activity"/>
    <property type="evidence" value="ECO:0007669"/>
    <property type="project" value="UniProtKB-EC"/>
</dbReference>
<dbReference type="Gene3D" id="3.30.390.30">
    <property type="match status" value="1"/>
</dbReference>
<dbReference type="AlphaFoldDB" id="A0A081G185"/>
<feature type="domain" description="FAD/NAD(P)-binding" evidence="5">
    <location>
        <begin position="6"/>
        <end position="287"/>
    </location>
</feature>
<dbReference type="InterPro" id="IPR050260">
    <property type="entry name" value="FAD-bd_OxRdtase"/>
</dbReference>
<dbReference type="EMBL" id="JMQN01000015">
    <property type="protein sequence ID" value="KEA64540.1"/>
    <property type="molecule type" value="Genomic_DNA"/>
</dbReference>
<comment type="similarity">
    <text evidence="2">Belongs to the FAD-dependent oxidoreductase family.</text>
</comment>
<proteinExistence type="inferred from homology"/>
<dbReference type="PANTHER" id="PTHR43429:SF3">
    <property type="entry name" value="NITRITE REDUCTASE [NAD(P)H]"/>
    <property type="match status" value="1"/>
</dbReference>
<keyword evidence="7" id="KW-0560">Oxidoreductase</keyword>
<evidence type="ECO:0000313" key="8">
    <source>
        <dbReference type="Proteomes" id="UP000028252"/>
    </source>
</evidence>
<dbReference type="PRINTS" id="PR00411">
    <property type="entry name" value="PNDRDTASEI"/>
</dbReference>
<comment type="cofactor">
    <cofactor evidence="1">
        <name>FAD</name>
        <dbReference type="ChEBI" id="CHEBI:57692"/>
    </cofactor>
</comment>
<evidence type="ECO:0000256" key="1">
    <source>
        <dbReference type="ARBA" id="ARBA00001974"/>
    </source>
</evidence>
<dbReference type="Pfam" id="PF07992">
    <property type="entry name" value="Pyr_redox_2"/>
    <property type="match status" value="1"/>
</dbReference>
<dbReference type="PRINTS" id="PR00368">
    <property type="entry name" value="FADPNR"/>
</dbReference>
<dbReference type="PANTHER" id="PTHR43429">
    <property type="entry name" value="PYRIDINE NUCLEOTIDE-DISULFIDE OXIDOREDUCTASE DOMAIN-CONTAINING"/>
    <property type="match status" value="1"/>
</dbReference>
<name>A0A081G185_9GAMM</name>
<dbReference type="Gene3D" id="3.50.50.60">
    <property type="entry name" value="FAD/NAD(P)-binding domain"/>
    <property type="match status" value="2"/>
</dbReference>
<organism evidence="7 8">
    <name type="scientific">Marinobacterium lacunae</name>
    <dbReference type="NCBI Taxonomy" id="1232683"/>
    <lineage>
        <taxon>Bacteria</taxon>
        <taxon>Pseudomonadati</taxon>
        <taxon>Pseudomonadota</taxon>
        <taxon>Gammaproteobacteria</taxon>
        <taxon>Oceanospirillales</taxon>
        <taxon>Oceanospirillaceae</taxon>
        <taxon>Marinobacterium</taxon>
    </lineage>
</organism>
<dbReference type="OrthoDB" id="9768666at2"/>
<dbReference type="RefSeq" id="WP_081849669.1">
    <property type="nucleotide sequence ID" value="NZ_JMQN01000015.1"/>
</dbReference>
<comment type="caution">
    <text evidence="7">The sequence shown here is derived from an EMBL/GenBank/DDBJ whole genome shotgun (WGS) entry which is preliminary data.</text>
</comment>
<evidence type="ECO:0000256" key="4">
    <source>
        <dbReference type="ARBA" id="ARBA00022827"/>
    </source>
</evidence>
<feature type="domain" description="NADH-rubredoxin oxidoreductase C-terminal" evidence="6">
    <location>
        <begin position="318"/>
        <end position="380"/>
    </location>
</feature>
<dbReference type="EC" id="1.7.1.4" evidence="7"/>
<dbReference type="InterPro" id="IPR016156">
    <property type="entry name" value="FAD/NAD-linked_Rdtase_dimer_sf"/>
</dbReference>
<dbReference type="PATRIC" id="fig|1232683.4.peg.983"/>